<dbReference type="EMBL" id="CP024091">
    <property type="protein sequence ID" value="ATP56607.1"/>
    <property type="molecule type" value="Genomic_DNA"/>
</dbReference>
<feature type="domain" description="4'-phosphopantetheinyl transferase N-terminal" evidence="4">
    <location>
        <begin position="46"/>
        <end position="117"/>
    </location>
</feature>
<dbReference type="KEGG" id="pgs:CPT03_09030"/>
<proteinExistence type="inferred from homology"/>
<dbReference type="AlphaFoldDB" id="A0A2D1U4T2"/>
<dbReference type="RefSeq" id="WP_099438548.1">
    <property type="nucleotide sequence ID" value="NZ_CP024091.1"/>
</dbReference>
<dbReference type="InterPro" id="IPR050559">
    <property type="entry name" value="P-Pant_transferase_sf"/>
</dbReference>
<protein>
    <submittedName>
        <fullName evidence="5">Uncharacterized protein</fullName>
    </submittedName>
</protein>
<dbReference type="Gene3D" id="3.90.470.20">
    <property type="entry name" value="4'-phosphopantetheinyl transferase domain"/>
    <property type="match status" value="2"/>
</dbReference>
<feature type="domain" description="4'-phosphopantetheinyl transferase" evidence="3">
    <location>
        <begin position="124"/>
        <end position="206"/>
    </location>
</feature>
<dbReference type="OrthoDB" id="9808281at2"/>
<dbReference type="Proteomes" id="UP000223749">
    <property type="component" value="Chromosome"/>
</dbReference>
<gene>
    <name evidence="5" type="ORF">CPT03_09030</name>
</gene>
<dbReference type="GO" id="GO:0000287">
    <property type="term" value="F:magnesium ion binding"/>
    <property type="evidence" value="ECO:0007669"/>
    <property type="project" value="InterPro"/>
</dbReference>
<dbReference type="InterPro" id="IPR055066">
    <property type="entry name" value="AASDHPPT_N"/>
</dbReference>
<accession>A0A2D1U4T2</accession>
<reference evidence="5 6" key="1">
    <citation type="submission" date="2017-10" db="EMBL/GenBank/DDBJ databases">
        <title>Whole genome of Pedobacter ginsengisoli T01R-27 isolated from tomato rhizosphere.</title>
        <authorList>
            <person name="Weon H.-Y."/>
            <person name="Lee S.A."/>
            <person name="Sang M.K."/>
            <person name="Song J."/>
        </authorList>
    </citation>
    <scope>NUCLEOTIDE SEQUENCE [LARGE SCALE GENOMIC DNA]</scope>
    <source>
        <strain evidence="5 6">T01R-27</strain>
    </source>
</reference>
<dbReference type="Pfam" id="PF22624">
    <property type="entry name" value="AASDHPPT_N"/>
    <property type="match status" value="1"/>
</dbReference>
<organism evidence="5 6">
    <name type="scientific">Pedobacter ginsengisoli</name>
    <dbReference type="NCBI Taxonomy" id="363852"/>
    <lineage>
        <taxon>Bacteria</taxon>
        <taxon>Pseudomonadati</taxon>
        <taxon>Bacteroidota</taxon>
        <taxon>Sphingobacteriia</taxon>
        <taxon>Sphingobacteriales</taxon>
        <taxon>Sphingobacteriaceae</taxon>
        <taxon>Pedobacter</taxon>
    </lineage>
</organism>
<comment type="similarity">
    <text evidence="1">Belongs to the P-Pant transferase superfamily. Gsp/Sfp/HetI/AcpT family.</text>
</comment>
<evidence type="ECO:0000313" key="5">
    <source>
        <dbReference type="EMBL" id="ATP56607.1"/>
    </source>
</evidence>
<keyword evidence="6" id="KW-1185">Reference proteome</keyword>
<evidence type="ECO:0000259" key="3">
    <source>
        <dbReference type="Pfam" id="PF01648"/>
    </source>
</evidence>
<dbReference type="PANTHER" id="PTHR12215:SF10">
    <property type="entry name" value="L-AMINOADIPATE-SEMIALDEHYDE DEHYDROGENASE-PHOSPHOPANTETHEINYL TRANSFERASE"/>
    <property type="match status" value="1"/>
</dbReference>
<evidence type="ECO:0000313" key="6">
    <source>
        <dbReference type="Proteomes" id="UP000223749"/>
    </source>
</evidence>
<dbReference type="InterPro" id="IPR037143">
    <property type="entry name" value="4-PPantetheinyl_Trfase_dom_sf"/>
</dbReference>
<dbReference type="SUPFAM" id="SSF56214">
    <property type="entry name" value="4'-phosphopantetheinyl transferase"/>
    <property type="match status" value="2"/>
</dbReference>
<keyword evidence="2" id="KW-0808">Transferase</keyword>
<dbReference type="Pfam" id="PF01648">
    <property type="entry name" value="ACPS"/>
    <property type="match status" value="1"/>
</dbReference>
<dbReference type="GO" id="GO:0019878">
    <property type="term" value="P:lysine biosynthetic process via aminoadipic acid"/>
    <property type="evidence" value="ECO:0007669"/>
    <property type="project" value="TreeGrafter"/>
</dbReference>
<dbReference type="PANTHER" id="PTHR12215">
    <property type="entry name" value="PHOSPHOPANTETHEINE TRANSFERASE"/>
    <property type="match status" value="1"/>
</dbReference>
<dbReference type="GO" id="GO:0005829">
    <property type="term" value="C:cytosol"/>
    <property type="evidence" value="ECO:0007669"/>
    <property type="project" value="TreeGrafter"/>
</dbReference>
<name>A0A2D1U4T2_9SPHI</name>
<evidence type="ECO:0000256" key="2">
    <source>
        <dbReference type="ARBA" id="ARBA00022679"/>
    </source>
</evidence>
<dbReference type="InterPro" id="IPR008278">
    <property type="entry name" value="4-PPantetheinyl_Trfase_dom"/>
</dbReference>
<evidence type="ECO:0000259" key="4">
    <source>
        <dbReference type="Pfam" id="PF22624"/>
    </source>
</evidence>
<evidence type="ECO:0000256" key="1">
    <source>
        <dbReference type="ARBA" id="ARBA00010990"/>
    </source>
</evidence>
<sequence length="231" mass="26925">MELINDDKVKWIIATKNEAFDKNAINIFRININEYFNQISNVYNSNLSYTEIEKAFRFHKENDKKRYIASKYALRNILSEFLLIAPAKICFYNSENKKPTVSGIEFNVTHSKNYIIIGISPLKIGIDIEHIDHHFNYKDITFSCFSPEELKQMSKNNTSSGFYSIWTRKEAILKASGEGLIDNMNELNSLSSSITRKKIRYSLQSFKPDKEYAGCIAFEAQEISLNYWDYK</sequence>
<dbReference type="GO" id="GO:0008897">
    <property type="term" value="F:holo-[acyl-carrier-protein] synthase activity"/>
    <property type="evidence" value="ECO:0007669"/>
    <property type="project" value="InterPro"/>
</dbReference>